<dbReference type="SUPFAM" id="SSF48452">
    <property type="entry name" value="TPR-like"/>
    <property type="match status" value="1"/>
</dbReference>
<dbReference type="Gene3D" id="1.10.10.60">
    <property type="entry name" value="Homeodomain-like"/>
    <property type="match status" value="2"/>
</dbReference>
<evidence type="ECO:0000259" key="5">
    <source>
        <dbReference type="PROSITE" id="PS01124"/>
    </source>
</evidence>
<evidence type="ECO:0000256" key="2">
    <source>
        <dbReference type="ARBA" id="ARBA00023125"/>
    </source>
</evidence>
<accession>A0A1T5DJR8</accession>
<dbReference type="PANTHER" id="PTHR43280:SF29">
    <property type="entry name" value="ARAC-FAMILY TRANSCRIPTIONAL REGULATOR"/>
    <property type="match status" value="1"/>
</dbReference>
<evidence type="ECO:0000313" key="7">
    <source>
        <dbReference type="Proteomes" id="UP000191112"/>
    </source>
</evidence>
<dbReference type="SUPFAM" id="SSF46689">
    <property type="entry name" value="Homeodomain-like"/>
    <property type="match status" value="1"/>
</dbReference>
<dbReference type="SMART" id="SM00342">
    <property type="entry name" value="HTH_ARAC"/>
    <property type="match status" value="1"/>
</dbReference>
<proteinExistence type="predicted"/>
<name>A0A1T5DJR8_9FLAO</name>
<dbReference type="EMBL" id="FUYZ01000002">
    <property type="protein sequence ID" value="SKB71946.1"/>
    <property type="molecule type" value="Genomic_DNA"/>
</dbReference>
<evidence type="ECO:0000313" key="6">
    <source>
        <dbReference type="EMBL" id="SKB71946.1"/>
    </source>
</evidence>
<evidence type="ECO:0000256" key="1">
    <source>
        <dbReference type="ARBA" id="ARBA00023015"/>
    </source>
</evidence>
<dbReference type="GO" id="GO:0003700">
    <property type="term" value="F:DNA-binding transcription factor activity"/>
    <property type="evidence" value="ECO:0007669"/>
    <property type="project" value="InterPro"/>
</dbReference>
<dbReference type="InterPro" id="IPR018060">
    <property type="entry name" value="HTH_AraC"/>
</dbReference>
<dbReference type="Proteomes" id="UP000191112">
    <property type="component" value="Unassembled WGS sequence"/>
</dbReference>
<keyword evidence="4" id="KW-0472">Membrane</keyword>
<reference evidence="6 7" key="1">
    <citation type="submission" date="2017-02" db="EMBL/GenBank/DDBJ databases">
        <authorList>
            <person name="Peterson S.W."/>
        </authorList>
    </citation>
    <scope>NUCLEOTIDE SEQUENCE [LARGE SCALE GENOMIC DNA]</scope>
    <source>
        <strain evidence="6 7">DSM 22323</strain>
    </source>
</reference>
<keyword evidence="1" id="KW-0805">Transcription regulation</keyword>
<dbReference type="InterPro" id="IPR009057">
    <property type="entry name" value="Homeodomain-like_sf"/>
</dbReference>
<gene>
    <name evidence="6" type="ORF">SAMN05660477_00786</name>
</gene>
<evidence type="ECO:0000256" key="4">
    <source>
        <dbReference type="SAM" id="Phobius"/>
    </source>
</evidence>
<dbReference type="GO" id="GO:0043565">
    <property type="term" value="F:sequence-specific DNA binding"/>
    <property type="evidence" value="ECO:0007669"/>
    <property type="project" value="InterPro"/>
</dbReference>
<feature type="transmembrane region" description="Helical" evidence="4">
    <location>
        <begin position="335"/>
        <end position="357"/>
    </location>
</feature>
<keyword evidence="7" id="KW-1185">Reference proteome</keyword>
<keyword evidence="2 6" id="KW-0238">DNA-binding</keyword>
<keyword evidence="4" id="KW-1133">Transmembrane helix</keyword>
<dbReference type="AlphaFoldDB" id="A0A1T5DJR8"/>
<dbReference type="PANTHER" id="PTHR43280">
    <property type="entry name" value="ARAC-FAMILY TRANSCRIPTIONAL REGULATOR"/>
    <property type="match status" value="1"/>
</dbReference>
<feature type="domain" description="HTH araC/xylS-type" evidence="5">
    <location>
        <begin position="424"/>
        <end position="532"/>
    </location>
</feature>
<evidence type="ECO:0000256" key="3">
    <source>
        <dbReference type="ARBA" id="ARBA00023163"/>
    </source>
</evidence>
<keyword evidence="4" id="KW-0812">Transmembrane</keyword>
<dbReference type="InterPro" id="IPR011990">
    <property type="entry name" value="TPR-like_helical_dom_sf"/>
</dbReference>
<protein>
    <submittedName>
        <fullName evidence="6">AraC-type DNA-binding protein</fullName>
    </submittedName>
</protein>
<dbReference type="STRING" id="619805.SAMN05660477_00786"/>
<dbReference type="PROSITE" id="PS01124">
    <property type="entry name" value="HTH_ARAC_FAMILY_2"/>
    <property type="match status" value="1"/>
</dbReference>
<keyword evidence="3" id="KW-0804">Transcription</keyword>
<dbReference type="Pfam" id="PF12833">
    <property type="entry name" value="HTH_18"/>
    <property type="match status" value="1"/>
</dbReference>
<sequence>MLRPQNLILLMFLIFSLLNGQKNNDFSSLVDKSVQKIYQNPDEAINFIQSFIISEQNPEHRLVLQNLMAQAYAMKGDYVQSVRMSLDKENNILHQSNQDFANLIRDYALAEQYQNLKLYKQSSKLISELLKDQSLYKSDENYNITIAKIYQLQAINFSVNKKTDEALSSFQKSNTYLKSQTAENFIIKTENDLLQASIDLNRKKIDKAKTVLFATKQVVDNKSEQVFLYSLTYERLARLSFLDKNYSEAISLLEKALANVEGVDYLVLKSRIYDQMAKSYLALQNEDKYRFYEKLFVDSKAKIDASQKEGIRYLLKLTELREQQSLEQGRKDASFLTRFLLIGFAVAVAGLAIYYFFEYKRKEELAKQLDFFRNQKSYFKKLSDAKADLSKPAVEPQIEDNNNLQESEVKQPKKSILISKEKEDEILQKLDELEKSDRFLNKEMSLAVLAGQLETNTKYLSEIINKYKGKNFNLYINELRVNYIAYMLKTNPIYLNYKVSYLAEVSGFSSHSAFTTVFKSITGMSPNAYIQQINQSNK</sequence>
<organism evidence="6 7">
    <name type="scientific">Soonwooa buanensis</name>
    <dbReference type="NCBI Taxonomy" id="619805"/>
    <lineage>
        <taxon>Bacteria</taxon>
        <taxon>Pseudomonadati</taxon>
        <taxon>Bacteroidota</taxon>
        <taxon>Flavobacteriia</taxon>
        <taxon>Flavobacteriales</taxon>
        <taxon>Weeksellaceae</taxon>
        <taxon>Chryseobacterium group</taxon>
        <taxon>Soonwooa</taxon>
    </lineage>
</organism>